<dbReference type="AlphaFoldDB" id="A0A7C8IPK3"/>
<gene>
    <name evidence="1" type="ORF">BDV95DRAFT_601658</name>
</gene>
<reference evidence="1 2" key="1">
    <citation type="submission" date="2020-01" db="EMBL/GenBank/DDBJ databases">
        <authorList>
            <consortium name="DOE Joint Genome Institute"/>
            <person name="Haridas S."/>
            <person name="Albert R."/>
            <person name="Binder M."/>
            <person name="Bloem J."/>
            <person name="Labutti K."/>
            <person name="Salamov A."/>
            <person name="Andreopoulos B."/>
            <person name="Baker S.E."/>
            <person name="Barry K."/>
            <person name="Bills G."/>
            <person name="Bluhm B.H."/>
            <person name="Cannon C."/>
            <person name="Castanera R."/>
            <person name="Culley D.E."/>
            <person name="Daum C."/>
            <person name="Ezra D."/>
            <person name="Gonzalez J.B."/>
            <person name="Henrissat B."/>
            <person name="Kuo A."/>
            <person name="Liang C."/>
            <person name="Lipzen A."/>
            <person name="Lutzoni F."/>
            <person name="Magnuson J."/>
            <person name="Mondo S."/>
            <person name="Nolan M."/>
            <person name="Ohm R."/>
            <person name="Pangilinan J."/>
            <person name="Park H.-J.H."/>
            <person name="Ramirez L."/>
            <person name="Alfaro M."/>
            <person name="Sun H."/>
            <person name="Tritt A."/>
            <person name="Yoshinaga Y."/>
            <person name="Zwiers L.-H.L."/>
            <person name="Turgeon B.G."/>
            <person name="Goodwin S.B."/>
            <person name="Spatafora J.W."/>
            <person name="Crous P.W."/>
            <person name="Grigoriev I.V."/>
        </authorList>
    </citation>
    <scope>NUCLEOTIDE SEQUENCE [LARGE SCALE GENOMIC DNA]</scope>
    <source>
        <strain evidence="1 2">CBS 611.86</strain>
    </source>
</reference>
<organism evidence="1 2">
    <name type="scientific">Massariosphaeria phaeospora</name>
    <dbReference type="NCBI Taxonomy" id="100035"/>
    <lineage>
        <taxon>Eukaryota</taxon>
        <taxon>Fungi</taxon>
        <taxon>Dikarya</taxon>
        <taxon>Ascomycota</taxon>
        <taxon>Pezizomycotina</taxon>
        <taxon>Dothideomycetes</taxon>
        <taxon>Pleosporomycetidae</taxon>
        <taxon>Pleosporales</taxon>
        <taxon>Pleosporales incertae sedis</taxon>
        <taxon>Massariosphaeria</taxon>
    </lineage>
</organism>
<dbReference type="EMBL" id="JAADJZ010000002">
    <property type="protein sequence ID" value="KAF2877247.1"/>
    <property type="molecule type" value="Genomic_DNA"/>
</dbReference>
<sequence length="158" mass="17669">MSQPNAQADKNSITKAFVEAILLARLVVTKPDTEMWGTVYSNYFQTQEQVNVEQVYQLIAVATKDDPDGIADGSSIFARVVVINFQLDGRGDDCEDFLDKYLAWLHNIESAEPNRAVLRVCPRGFRFPQLSDRKCGDLDAEVSGKMSSMAGILFHEFT</sequence>
<dbReference type="InterPro" id="IPR024079">
    <property type="entry name" value="MetalloPept_cat_dom_sf"/>
</dbReference>
<accession>A0A7C8IPK3</accession>
<evidence type="ECO:0000313" key="1">
    <source>
        <dbReference type="EMBL" id="KAF2877247.1"/>
    </source>
</evidence>
<dbReference type="Proteomes" id="UP000481861">
    <property type="component" value="Unassembled WGS sequence"/>
</dbReference>
<dbReference type="OrthoDB" id="5357726at2759"/>
<keyword evidence="2" id="KW-1185">Reference proteome</keyword>
<dbReference type="Gene3D" id="3.40.390.10">
    <property type="entry name" value="Collagenase (Catalytic Domain)"/>
    <property type="match status" value="1"/>
</dbReference>
<dbReference type="GO" id="GO:0008237">
    <property type="term" value="F:metallopeptidase activity"/>
    <property type="evidence" value="ECO:0007669"/>
    <property type="project" value="InterPro"/>
</dbReference>
<evidence type="ECO:0000313" key="2">
    <source>
        <dbReference type="Proteomes" id="UP000481861"/>
    </source>
</evidence>
<name>A0A7C8IPK3_9PLEO</name>
<comment type="caution">
    <text evidence="1">The sequence shown here is derived from an EMBL/GenBank/DDBJ whole genome shotgun (WGS) entry which is preliminary data.</text>
</comment>
<protein>
    <submittedName>
        <fullName evidence="1">Uncharacterized protein</fullName>
    </submittedName>
</protein>
<proteinExistence type="predicted"/>